<organism evidence="1 2">
    <name type="scientific">Holotrichia oblita</name>
    <name type="common">Chafer beetle</name>
    <dbReference type="NCBI Taxonomy" id="644536"/>
    <lineage>
        <taxon>Eukaryota</taxon>
        <taxon>Metazoa</taxon>
        <taxon>Ecdysozoa</taxon>
        <taxon>Arthropoda</taxon>
        <taxon>Hexapoda</taxon>
        <taxon>Insecta</taxon>
        <taxon>Pterygota</taxon>
        <taxon>Neoptera</taxon>
        <taxon>Endopterygota</taxon>
        <taxon>Coleoptera</taxon>
        <taxon>Polyphaga</taxon>
        <taxon>Scarabaeiformia</taxon>
        <taxon>Scarabaeidae</taxon>
        <taxon>Melolonthinae</taxon>
        <taxon>Holotrichia</taxon>
    </lineage>
</organism>
<accession>A0ACB9TZ80</accession>
<protein>
    <submittedName>
        <fullName evidence="1">Uncharacterized protein</fullName>
    </submittedName>
</protein>
<evidence type="ECO:0000313" key="1">
    <source>
        <dbReference type="EMBL" id="KAI4472179.1"/>
    </source>
</evidence>
<evidence type="ECO:0000313" key="2">
    <source>
        <dbReference type="Proteomes" id="UP001056778"/>
    </source>
</evidence>
<dbReference type="EMBL" id="CM043015">
    <property type="protein sequence ID" value="KAI4472179.1"/>
    <property type="molecule type" value="Genomic_DNA"/>
</dbReference>
<name>A0ACB9TZ80_HOLOL</name>
<reference evidence="1" key="1">
    <citation type="submission" date="2022-04" db="EMBL/GenBank/DDBJ databases">
        <title>Chromosome-scale genome assembly of Holotrichia oblita Faldermann.</title>
        <authorList>
            <person name="Rongchong L."/>
        </authorList>
    </citation>
    <scope>NUCLEOTIDE SEQUENCE</scope>
    <source>
        <strain evidence="1">81SQS9</strain>
    </source>
</reference>
<keyword evidence="2" id="KW-1185">Reference proteome</keyword>
<sequence length="294" mass="34470">MILFSLRFFAAGSYQRSLEEEYNFDMAQSTMHKCIHRIADAINDNVVKHKIRFPSADERTRIRANFFNKYGFPGVVGVVDGTHIAILKPAVDEQNFINRKGFRSLNWQIICDDHLTIRNIFANYDGSTYDSFIWWWNSHVNNYLRTLNHNSERCWVLGDSGYPLLPYLMTPFQNPENDEEERYNQAHISARNCVERCIGILKMRFRCILRERTARYNPRFVCKLINVGAALHNMCVEGGMNNDFQVAADDIAIHHADNNHQEGHNMRAYIVENYFNLKVFYNKINSFLVHETEK</sequence>
<dbReference type="Proteomes" id="UP001056778">
    <property type="component" value="Chromosome 1"/>
</dbReference>
<proteinExistence type="predicted"/>
<comment type="caution">
    <text evidence="1">The sequence shown here is derived from an EMBL/GenBank/DDBJ whole genome shotgun (WGS) entry which is preliminary data.</text>
</comment>
<gene>
    <name evidence="1" type="ORF">MML48_1g09247</name>
</gene>